<evidence type="ECO:0000313" key="2">
    <source>
        <dbReference type="Ensembl" id="ENSACAP00000034953.1"/>
    </source>
</evidence>
<accession>A0A803TIB3</accession>
<name>A0A803TIB3_ANOCA</name>
<feature type="region of interest" description="Disordered" evidence="1">
    <location>
        <begin position="31"/>
        <end position="80"/>
    </location>
</feature>
<dbReference type="AlphaFoldDB" id="A0A803TIB3"/>
<sequence length="80" mass="8373">MVFCRDCMSCVPSGAARANLKTSVRLQMFSPPVNSGKTRPTTLGSSQFSGAGMEERGATVSWGASGPPSPSYEATRVSQD</sequence>
<evidence type="ECO:0000313" key="3">
    <source>
        <dbReference type="Proteomes" id="UP000001646"/>
    </source>
</evidence>
<reference evidence="2" key="2">
    <citation type="submission" date="2025-08" db="UniProtKB">
        <authorList>
            <consortium name="Ensembl"/>
        </authorList>
    </citation>
    <scope>IDENTIFICATION</scope>
</reference>
<dbReference type="Ensembl" id="ENSACAT00000057839.1">
    <property type="protein sequence ID" value="ENSACAP00000034953.1"/>
    <property type="gene ID" value="ENSACAG00000044398.1"/>
</dbReference>
<keyword evidence="3" id="KW-1185">Reference proteome</keyword>
<protein>
    <submittedName>
        <fullName evidence="2">Uncharacterized protein</fullName>
    </submittedName>
</protein>
<dbReference type="GeneTree" id="ENSGT00940000155047"/>
<evidence type="ECO:0000256" key="1">
    <source>
        <dbReference type="SAM" id="MobiDB-lite"/>
    </source>
</evidence>
<feature type="compositionally biased region" description="Polar residues" evidence="1">
    <location>
        <begin position="32"/>
        <end position="49"/>
    </location>
</feature>
<reference evidence="2" key="1">
    <citation type="submission" date="2009-12" db="EMBL/GenBank/DDBJ databases">
        <title>The Genome Sequence of Anolis carolinensis (Green Anole Lizard).</title>
        <authorList>
            <consortium name="The Genome Sequencing Platform"/>
            <person name="Di Palma F."/>
            <person name="Alfoldi J."/>
            <person name="Heiman D."/>
            <person name="Young S."/>
            <person name="Grabherr M."/>
            <person name="Johnson J."/>
            <person name="Lander E.S."/>
            <person name="Lindblad-Toh K."/>
        </authorList>
    </citation>
    <scope>NUCLEOTIDE SEQUENCE [LARGE SCALE GENOMIC DNA]</scope>
    <source>
        <strain evidence="2">JBL SC #1</strain>
    </source>
</reference>
<dbReference type="Proteomes" id="UP000001646">
    <property type="component" value="Unplaced"/>
</dbReference>
<organism evidence="2 3">
    <name type="scientific">Anolis carolinensis</name>
    <name type="common">Green anole</name>
    <name type="synonym">American chameleon</name>
    <dbReference type="NCBI Taxonomy" id="28377"/>
    <lineage>
        <taxon>Eukaryota</taxon>
        <taxon>Metazoa</taxon>
        <taxon>Chordata</taxon>
        <taxon>Craniata</taxon>
        <taxon>Vertebrata</taxon>
        <taxon>Euteleostomi</taxon>
        <taxon>Lepidosauria</taxon>
        <taxon>Squamata</taxon>
        <taxon>Bifurcata</taxon>
        <taxon>Unidentata</taxon>
        <taxon>Episquamata</taxon>
        <taxon>Toxicofera</taxon>
        <taxon>Iguania</taxon>
        <taxon>Dactyloidae</taxon>
        <taxon>Anolis</taxon>
    </lineage>
</organism>
<proteinExistence type="predicted"/>
<reference evidence="2" key="3">
    <citation type="submission" date="2025-09" db="UniProtKB">
        <authorList>
            <consortium name="Ensembl"/>
        </authorList>
    </citation>
    <scope>IDENTIFICATION</scope>
</reference>
<dbReference type="InParanoid" id="A0A803TIB3"/>